<evidence type="ECO:0000313" key="2">
    <source>
        <dbReference type="Proteomes" id="UP001500102"/>
    </source>
</evidence>
<accession>A0ABN2YV23</accession>
<keyword evidence="2" id="KW-1185">Reference proteome</keyword>
<reference evidence="1 2" key="1">
    <citation type="journal article" date="2019" name="Int. J. Syst. Evol. Microbiol.">
        <title>The Global Catalogue of Microorganisms (GCM) 10K type strain sequencing project: providing services to taxonomists for standard genome sequencing and annotation.</title>
        <authorList>
            <consortium name="The Broad Institute Genomics Platform"/>
            <consortium name="The Broad Institute Genome Sequencing Center for Infectious Disease"/>
            <person name="Wu L."/>
            <person name="Ma J."/>
        </authorList>
    </citation>
    <scope>NUCLEOTIDE SEQUENCE [LARGE SCALE GENOMIC DNA]</scope>
    <source>
        <strain evidence="1 2">JCM 15921</strain>
    </source>
</reference>
<dbReference type="EMBL" id="BAAAQB010000025">
    <property type="protein sequence ID" value="GAA2132673.1"/>
    <property type="molecule type" value="Genomic_DNA"/>
</dbReference>
<name>A0ABN2YV23_9MICC</name>
<gene>
    <name evidence="1" type="ORF">GCM10009825_15010</name>
</gene>
<comment type="caution">
    <text evidence="1">The sequence shown here is derived from an EMBL/GenBank/DDBJ whole genome shotgun (WGS) entry which is preliminary data.</text>
</comment>
<evidence type="ECO:0000313" key="1">
    <source>
        <dbReference type="EMBL" id="GAA2132673.1"/>
    </source>
</evidence>
<sequence>MTLPLPGRTGVDPCERLVPLFCVVLPPSAVPEPWRADRPDEFELAVAGEVFEALEGVAEYTTAAATPAAARLPMPTAAVMPLASRLPLSRVSTGVPFLCG</sequence>
<organism evidence="1 2">
    <name type="scientific">Arthrobacter humicola</name>
    <dbReference type="NCBI Taxonomy" id="409291"/>
    <lineage>
        <taxon>Bacteria</taxon>
        <taxon>Bacillati</taxon>
        <taxon>Actinomycetota</taxon>
        <taxon>Actinomycetes</taxon>
        <taxon>Micrococcales</taxon>
        <taxon>Micrococcaceae</taxon>
        <taxon>Arthrobacter</taxon>
    </lineage>
</organism>
<dbReference type="Proteomes" id="UP001500102">
    <property type="component" value="Unassembled WGS sequence"/>
</dbReference>
<protein>
    <submittedName>
        <fullName evidence="1">Uncharacterized protein</fullName>
    </submittedName>
</protein>
<proteinExistence type="predicted"/>